<protein>
    <submittedName>
        <fullName evidence="2">Uncharacterized protein</fullName>
    </submittedName>
</protein>
<feature type="chain" id="PRO_5004080369" evidence="1">
    <location>
        <begin position="20"/>
        <end position="211"/>
    </location>
</feature>
<keyword evidence="3" id="KW-1185">Reference proteome</keyword>
<reference evidence="3" key="1">
    <citation type="journal article" date="2013" name="Nat. Genet.">
        <title>The draft genomes of soft-shell turtle and green sea turtle yield insights into the development and evolution of the turtle-specific body plan.</title>
        <authorList>
            <person name="Wang Z."/>
            <person name="Pascual-Anaya J."/>
            <person name="Zadissa A."/>
            <person name="Li W."/>
            <person name="Niimura Y."/>
            <person name="Huang Z."/>
            <person name="Li C."/>
            <person name="White S."/>
            <person name="Xiong Z."/>
            <person name="Fang D."/>
            <person name="Wang B."/>
            <person name="Ming Y."/>
            <person name="Chen Y."/>
            <person name="Zheng Y."/>
            <person name="Kuraku S."/>
            <person name="Pignatelli M."/>
            <person name="Herrero J."/>
            <person name="Beal K."/>
            <person name="Nozawa M."/>
            <person name="Li Q."/>
            <person name="Wang J."/>
            <person name="Zhang H."/>
            <person name="Yu L."/>
            <person name="Shigenobu S."/>
            <person name="Wang J."/>
            <person name="Liu J."/>
            <person name="Flicek P."/>
            <person name="Searle S."/>
            <person name="Wang J."/>
            <person name="Kuratani S."/>
            <person name="Yin Y."/>
            <person name="Aken B."/>
            <person name="Zhang G."/>
            <person name="Irie N."/>
        </authorList>
    </citation>
    <scope>NUCLEOTIDE SEQUENCE [LARGE SCALE GENOMIC DNA]</scope>
</reference>
<proteinExistence type="predicted"/>
<evidence type="ECO:0000313" key="3">
    <source>
        <dbReference type="Proteomes" id="UP000031443"/>
    </source>
</evidence>
<name>M7BZ07_CHEMY</name>
<evidence type="ECO:0000313" key="2">
    <source>
        <dbReference type="EMBL" id="EMP42459.1"/>
    </source>
</evidence>
<evidence type="ECO:0000256" key="1">
    <source>
        <dbReference type="SAM" id="SignalP"/>
    </source>
</evidence>
<feature type="signal peptide" evidence="1">
    <location>
        <begin position="1"/>
        <end position="19"/>
    </location>
</feature>
<dbReference type="Proteomes" id="UP000031443">
    <property type="component" value="Unassembled WGS sequence"/>
</dbReference>
<organism evidence="2 3">
    <name type="scientific">Chelonia mydas</name>
    <name type="common">Green sea-turtle</name>
    <name type="synonym">Chelonia agassizi</name>
    <dbReference type="NCBI Taxonomy" id="8469"/>
    <lineage>
        <taxon>Eukaryota</taxon>
        <taxon>Metazoa</taxon>
        <taxon>Chordata</taxon>
        <taxon>Craniata</taxon>
        <taxon>Vertebrata</taxon>
        <taxon>Euteleostomi</taxon>
        <taxon>Archelosauria</taxon>
        <taxon>Testudinata</taxon>
        <taxon>Testudines</taxon>
        <taxon>Cryptodira</taxon>
        <taxon>Durocryptodira</taxon>
        <taxon>Americhelydia</taxon>
        <taxon>Chelonioidea</taxon>
        <taxon>Cheloniidae</taxon>
        <taxon>Chelonia</taxon>
    </lineage>
</organism>
<sequence>MRWRARLTSLLLVSPLGSLVDLYGSKFATTLVNIFIKDLKENIKSSRIKFAGFTKSDPQNIKECFTAGGFCFSFGCPSSKRIGRCSPGVHCCKRKPCTSRAKKATSEAAAASRDVGKRCKGVKAPSLEHPNAFTAQKESALERQASWAGFSFSQSPCSLLRARGEPVQPVRSARPVQLSCYEKTGLDITEAMFFGLVSHHSLEAKTPHHRK</sequence>
<dbReference type="EMBL" id="KB472967">
    <property type="protein sequence ID" value="EMP42459.1"/>
    <property type="molecule type" value="Genomic_DNA"/>
</dbReference>
<gene>
    <name evidence="2" type="ORF">UY3_00271</name>
</gene>
<keyword evidence="1" id="KW-0732">Signal</keyword>
<accession>M7BZ07</accession>
<dbReference type="AlphaFoldDB" id="M7BZ07"/>